<evidence type="ECO:0000313" key="2">
    <source>
        <dbReference type="EMBL" id="KAL1549169.1"/>
    </source>
</evidence>
<keyword evidence="3" id="KW-1185">Reference proteome</keyword>
<feature type="domain" description="Reverse transcriptase zinc-binding" evidence="1">
    <location>
        <begin position="1"/>
        <end position="56"/>
    </location>
</feature>
<protein>
    <recommendedName>
        <fullName evidence="1">Reverse transcriptase zinc-binding domain-containing protein</fullName>
    </recommendedName>
</protein>
<organism evidence="2 3">
    <name type="scientific">Salvia divinorum</name>
    <name type="common">Maria pastora</name>
    <name type="synonym">Diviner's sage</name>
    <dbReference type="NCBI Taxonomy" id="28513"/>
    <lineage>
        <taxon>Eukaryota</taxon>
        <taxon>Viridiplantae</taxon>
        <taxon>Streptophyta</taxon>
        <taxon>Embryophyta</taxon>
        <taxon>Tracheophyta</taxon>
        <taxon>Spermatophyta</taxon>
        <taxon>Magnoliopsida</taxon>
        <taxon>eudicotyledons</taxon>
        <taxon>Gunneridae</taxon>
        <taxon>Pentapetalae</taxon>
        <taxon>asterids</taxon>
        <taxon>lamiids</taxon>
        <taxon>Lamiales</taxon>
        <taxon>Lamiaceae</taxon>
        <taxon>Nepetoideae</taxon>
        <taxon>Mentheae</taxon>
        <taxon>Salviinae</taxon>
        <taxon>Salvia</taxon>
        <taxon>Salvia subgen. Calosphace</taxon>
    </lineage>
</organism>
<dbReference type="AlphaFoldDB" id="A0ABD1GYD0"/>
<sequence>MSIFLWRLISNRIPVDVKLQWRKIELASKCYCCSERPNIEYLQHLFIQGEGAAKVWSKFDTWFLGRSYPLRREDSIPDRLDIWSKRGNHSAAKHISRLTLCLILWFLWAKRNKCQHKKVSFRLFSVVWQVQMHIWKLVDPGRLSPNHWKGATSSMKPFPIKPERRLIPVAKVAKWKAPDPPWLKLNVHGCCDDGTGKGRMGGVARDHYGNVVVAFTTPLKARTEEF</sequence>
<accession>A0ABD1GYD0</accession>
<gene>
    <name evidence="2" type="ORF">AAHA92_17303</name>
</gene>
<dbReference type="Pfam" id="PF13966">
    <property type="entry name" value="zf-RVT"/>
    <property type="match status" value="1"/>
</dbReference>
<evidence type="ECO:0000313" key="3">
    <source>
        <dbReference type="Proteomes" id="UP001567538"/>
    </source>
</evidence>
<reference evidence="2 3" key="1">
    <citation type="submission" date="2024-06" db="EMBL/GenBank/DDBJ databases">
        <title>A chromosome level genome sequence of Diviner's sage (Salvia divinorum).</title>
        <authorList>
            <person name="Ford S.A."/>
            <person name="Ro D.-K."/>
            <person name="Ness R.W."/>
            <person name="Phillips M.A."/>
        </authorList>
    </citation>
    <scope>NUCLEOTIDE SEQUENCE [LARGE SCALE GENOMIC DNA]</scope>
    <source>
        <strain evidence="2">SAF-2024a</strain>
        <tissue evidence="2">Leaf</tissue>
    </source>
</reference>
<evidence type="ECO:0000259" key="1">
    <source>
        <dbReference type="Pfam" id="PF13966"/>
    </source>
</evidence>
<proteinExistence type="predicted"/>
<comment type="caution">
    <text evidence="2">The sequence shown here is derived from an EMBL/GenBank/DDBJ whole genome shotgun (WGS) entry which is preliminary data.</text>
</comment>
<dbReference type="EMBL" id="JBEAFC010000007">
    <property type="protein sequence ID" value="KAL1549169.1"/>
    <property type="molecule type" value="Genomic_DNA"/>
</dbReference>
<dbReference type="InterPro" id="IPR026960">
    <property type="entry name" value="RVT-Znf"/>
</dbReference>
<dbReference type="Proteomes" id="UP001567538">
    <property type="component" value="Unassembled WGS sequence"/>
</dbReference>
<name>A0ABD1GYD0_SALDI</name>